<dbReference type="InterPro" id="IPR052788">
    <property type="entry name" value="RING-type_E3_ligase_ATL"/>
</dbReference>
<evidence type="ECO:0000259" key="6">
    <source>
        <dbReference type="PROSITE" id="PS50089"/>
    </source>
</evidence>
<keyword evidence="8" id="KW-1185">Reference proteome</keyword>
<dbReference type="GO" id="GO:0008270">
    <property type="term" value="F:zinc ion binding"/>
    <property type="evidence" value="ECO:0007669"/>
    <property type="project" value="UniProtKB-KW"/>
</dbReference>
<dbReference type="Pfam" id="PF13639">
    <property type="entry name" value="zf-RING_2"/>
    <property type="match status" value="1"/>
</dbReference>
<dbReference type="PANTHER" id="PTHR45798">
    <property type="entry name" value="RING-H2 FINGER PROTEIN ATL61-RELATED-RELATED"/>
    <property type="match status" value="1"/>
</dbReference>
<dbReference type="PROSITE" id="PS50089">
    <property type="entry name" value="ZF_RING_2"/>
    <property type="match status" value="1"/>
</dbReference>
<dbReference type="EMBL" id="JAATIQ010000316">
    <property type="protein sequence ID" value="KAF4362212.1"/>
    <property type="molecule type" value="Genomic_DNA"/>
</dbReference>
<keyword evidence="2 4" id="KW-0863">Zinc-finger</keyword>
<dbReference type="Proteomes" id="UP000583929">
    <property type="component" value="Unassembled WGS sequence"/>
</dbReference>
<keyword evidence="5" id="KW-0472">Membrane</keyword>
<evidence type="ECO:0000256" key="5">
    <source>
        <dbReference type="SAM" id="Phobius"/>
    </source>
</evidence>
<dbReference type="SMART" id="SM00184">
    <property type="entry name" value="RING"/>
    <property type="match status" value="1"/>
</dbReference>
<keyword evidence="5" id="KW-1133">Transmembrane helix</keyword>
<reference evidence="7 8" key="1">
    <citation type="journal article" date="2020" name="bioRxiv">
        <title>Sequence and annotation of 42 cannabis genomes reveals extensive copy number variation in cannabinoid synthesis and pathogen resistance genes.</title>
        <authorList>
            <person name="Mckernan K.J."/>
            <person name="Helbert Y."/>
            <person name="Kane L.T."/>
            <person name="Ebling H."/>
            <person name="Zhang L."/>
            <person name="Liu B."/>
            <person name="Eaton Z."/>
            <person name="Mclaughlin S."/>
            <person name="Kingan S."/>
            <person name="Baybayan P."/>
            <person name="Concepcion G."/>
            <person name="Jordan M."/>
            <person name="Riva A."/>
            <person name="Barbazuk W."/>
            <person name="Harkins T."/>
        </authorList>
    </citation>
    <scope>NUCLEOTIDE SEQUENCE [LARGE SCALE GENOMIC DNA]</scope>
    <source>
        <strain evidence="8">cv. Jamaican Lion 4</strain>
        <tissue evidence="7">Leaf</tissue>
    </source>
</reference>
<evidence type="ECO:0000313" key="8">
    <source>
        <dbReference type="Proteomes" id="UP000583929"/>
    </source>
</evidence>
<keyword evidence="1" id="KW-0479">Metal-binding</keyword>
<dbReference type="PANTHER" id="PTHR45798:SF97">
    <property type="entry name" value="ALCOHOL-SENSITIVE RING FINGER PROTEIN 1"/>
    <property type="match status" value="1"/>
</dbReference>
<dbReference type="Gene3D" id="3.30.40.10">
    <property type="entry name" value="Zinc/RING finger domain, C3HC4 (zinc finger)"/>
    <property type="match status" value="1"/>
</dbReference>
<evidence type="ECO:0000256" key="1">
    <source>
        <dbReference type="ARBA" id="ARBA00022723"/>
    </source>
</evidence>
<evidence type="ECO:0000313" key="7">
    <source>
        <dbReference type="EMBL" id="KAF4362212.1"/>
    </source>
</evidence>
<evidence type="ECO:0000256" key="3">
    <source>
        <dbReference type="ARBA" id="ARBA00022833"/>
    </source>
</evidence>
<comment type="caution">
    <text evidence="7">The sequence shown here is derived from an EMBL/GenBank/DDBJ whole genome shotgun (WGS) entry which is preliminary data.</text>
</comment>
<proteinExistence type="predicted"/>
<name>A0A7J6EUV6_CANSA</name>
<dbReference type="InterPro" id="IPR013083">
    <property type="entry name" value="Znf_RING/FYVE/PHD"/>
</dbReference>
<protein>
    <recommendedName>
        <fullName evidence="6">RING-type domain-containing protein</fullName>
    </recommendedName>
</protein>
<dbReference type="Gene3D" id="1.10.510.10">
    <property type="entry name" value="Transferase(Phosphotransferase) domain 1"/>
    <property type="match status" value="1"/>
</dbReference>
<accession>A0A7J6EUV6</accession>
<evidence type="ECO:0000256" key="2">
    <source>
        <dbReference type="ARBA" id="ARBA00022771"/>
    </source>
</evidence>
<organism evidence="7 8">
    <name type="scientific">Cannabis sativa</name>
    <name type="common">Hemp</name>
    <name type="synonym">Marijuana</name>
    <dbReference type="NCBI Taxonomy" id="3483"/>
    <lineage>
        <taxon>Eukaryota</taxon>
        <taxon>Viridiplantae</taxon>
        <taxon>Streptophyta</taxon>
        <taxon>Embryophyta</taxon>
        <taxon>Tracheophyta</taxon>
        <taxon>Spermatophyta</taxon>
        <taxon>Magnoliopsida</taxon>
        <taxon>eudicotyledons</taxon>
        <taxon>Gunneridae</taxon>
        <taxon>Pentapetalae</taxon>
        <taxon>rosids</taxon>
        <taxon>fabids</taxon>
        <taxon>Rosales</taxon>
        <taxon>Cannabaceae</taxon>
        <taxon>Cannabis</taxon>
    </lineage>
</organism>
<feature type="domain" description="RING-type" evidence="6">
    <location>
        <begin position="127"/>
        <end position="169"/>
    </location>
</feature>
<feature type="transmembrane region" description="Helical" evidence="5">
    <location>
        <begin position="37"/>
        <end position="56"/>
    </location>
</feature>
<dbReference type="AlphaFoldDB" id="A0A7J6EUV6"/>
<dbReference type="InterPro" id="IPR001841">
    <property type="entry name" value="Znf_RING"/>
</dbReference>
<evidence type="ECO:0000256" key="4">
    <source>
        <dbReference type="PROSITE-ProRule" id="PRU00175"/>
    </source>
</evidence>
<dbReference type="SUPFAM" id="SSF57850">
    <property type="entry name" value="RING/U-box"/>
    <property type="match status" value="1"/>
</dbReference>
<keyword evidence="5" id="KW-0812">Transmembrane</keyword>
<keyword evidence="3" id="KW-0862">Zinc</keyword>
<sequence length="245" mass="27938">MDESMEYYSPSPSPFPFPIPSFDSDSDYDLQRMVTRWFLLALFVAVLVLAVFASTVNCSRPRRVCRASRSSHPRPPPLEMAHIFPPPELPPVNDTDNVVAITCTYRIEKPKSPISSDEKNNDGGFDCAICFENFEYGVECKLFVECNHGFHKACIDEWLSCHNHCPLCRGTVRPGHTTNLDRFVYIIRGVVGEVGFKNKRLEIPRNVHPQVAALIEICWANELCQRPSFSYIMEALQHLIIIFSR</sequence>
<gene>
    <name evidence="7" type="ORF">G4B88_009492</name>
</gene>